<dbReference type="RefSeq" id="WP_211343964.1">
    <property type="nucleotide sequence ID" value="NZ_BAABAN010000016.1"/>
</dbReference>
<dbReference type="AlphaFoldDB" id="A0A543ANS9"/>
<protein>
    <submittedName>
        <fullName evidence="1">Uncharacterized protein</fullName>
    </submittedName>
</protein>
<sequence length="39" mass="4189">MKKVLLGLAMIAAAGVTYKIVADRKEAQDIWAAATDIIE</sequence>
<accession>A0A543ANS9</accession>
<evidence type="ECO:0000313" key="2">
    <source>
        <dbReference type="Proteomes" id="UP000319746"/>
    </source>
</evidence>
<dbReference type="EMBL" id="VFOU01000001">
    <property type="protein sequence ID" value="TQL74231.1"/>
    <property type="molecule type" value="Genomic_DNA"/>
</dbReference>
<evidence type="ECO:0000313" key="1">
    <source>
        <dbReference type="EMBL" id="TQL74231.1"/>
    </source>
</evidence>
<keyword evidence="2" id="KW-1185">Reference proteome</keyword>
<dbReference type="Proteomes" id="UP000319746">
    <property type="component" value="Unassembled WGS sequence"/>
</dbReference>
<proteinExistence type="predicted"/>
<dbReference type="NCBIfam" id="NF038356">
    <property type="entry name" value="actino_DLW39"/>
    <property type="match status" value="1"/>
</dbReference>
<dbReference type="InterPro" id="IPR047990">
    <property type="entry name" value="DLW39-like"/>
</dbReference>
<comment type="caution">
    <text evidence="1">The sequence shown here is derived from an EMBL/GenBank/DDBJ whole genome shotgun (WGS) entry which is preliminary data.</text>
</comment>
<reference evidence="1 2" key="1">
    <citation type="submission" date="2019-06" db="EMBL/GenBank/DDBJ databases">
        <title>Sequencing the genomes of 1000 actinobacteria strains.</title>
        <authorList>
            <person name="Klenk H.-P."/>
        </authorList>
    </citation>
    <scope>NUCLEOTIDE SEQUENCE [LARGE SCALE GENOMIC DNA]</scope>
    <source>
        <strain evidence="1 2">DSM 24083</strain>
    </source>
</reference>
<organism evidence="1 2">
    <name type="scientific">Enteractinococcus coprophilus</name>
    <dbReference type="NCBI Taxonomy" id="1027633"/>
    <lineage>
        <taxon>Bacteria</taxon>
        <taxon>Bacillati</taxon>
        <taxon>Actinomycetota</taxon>
        <taxon>Actinomycetes</taxon>
        <taxon>Micrococcales</taxon>
        <taxon>Micrococcaceae</taxon>
    </lineage>
</organism>
<name>A0A543ANS9_9MICC</name>
<gene>
    <name evidence="1" type="ORF">FB556_0687</name>
</gene>